<evidence type="ECO:0000313" key="3">
    <source>
        <dbReference type="Proteomes" id="UP000694044"/>
    </source>
</evidence>
<keyword evidence="3" id="KW-1185">Reference proteome</keyword>
<reference evidence="2" key="1">
    <citation type="submission" date="2021-02" db="EMBL/GenBank/DDBJ databases">
        <authorList>
            <person name="Palmer J.M."/>
        </authorList>
    </citation>
    <scope>NUCLEOTIDE SEQUENCE</scope>
    <source>
        <strain evidence="2">SCRP734</strain>
    </source>
</reference>
<comment type="caution">
    <text evidence="2">The sequence shown here is derived from an EMBL/GenBank/DDBJ whole genome shotgun (WGS) entry which is preliminary data.</text>
</comment>
<name>A0A8T1VMS4_9STRA</name>
<dbReference type="AlphaFoldDB" id="A0A8T1VMS4"/>
<feature type="region of interest" description="Disordered" evidence="1">
    <location>
        <begin position="1"/>
        <end position="32"/>
    </location>
</feature>
<protein>
    <submittedName>
        <fullName evidence="2">Uncharacterized protein</fullName>
    </submittedName>
</protein>
<dbReference type="EMBL" id="JAGDFM010000201">
    <property type="protein sequence ID" value="KAG7382635.1"/>
    <property type="molecule type" value="Genomic_DNA"/>
</dbReference>
<gene>
    <name evidence="2" type="ORF">PHYPSEUDO_004666</name>
</gene>
<organism evidence="2 3">
    <name type="scientific">Phytophthora pseudosyringae</name>
    <dbReference type="NCBI Taxonomy" id="221518"/>
    <lineage>
        <taxon>Eukaryota</taxon>
        <taxon>Sar</taxon>
        <taxon>Stramenopiles</taxon>
        <taxon>Oomycota</taxon>
        <taxon>Peronosporomycetes</taxon>
        <taxon>Peronosporales</taxon>
        <taxon>Peronosporaceae</taxon>
        <taxon>Phytophthora</taxon>
    </lineage>
</organism>
<sequence length="125" mass="13965">MCAGDDQEAASGSNGEARYRDPPAEFQRASSELPDILEDIVEPRPTASSLPAALQPTHDATRVLSWLREHRVPHPGSEGKVAPCLKKLFMQRKSDRRAVIRHHKELLQSMALLKVTLESLFARWG</sequence>
<accession>A0A8T1VMS4</accession>
<evidence type="ECO:0000313" key="2">
    <source>
        <dbReference type="EMBL" id="KAG7382635.1"/>
    </source>
</evidence>
<dbReference type="Proteomes" id="UP000694044">
    <property type="component" value="Unassembled WGS sequence"/>
</dbReference>
<evidence type="ECO:0000256" key="1">
    <source>
        <dbReference type="SAM" id="MobiDB-lite"/>
    </source>
</evidence>
<proteinExistence type="predicted"/>